<reference evidence="2 3" key="1">
    <citation type="submission" date="2016-10" db="EMBL/GenBank/DDBJ databases">
        <authorList>
            <person name="de Groot N.N."/>
        </authorList>
    </citation>
    <scope>NUCLEOTIDE SEQUENCE [LARGE SCALE GENOMIC DNA]</scope>
    <source>
        <strain evidence="2 3">CGMCC 1.3430</strain>
    </source>
</reference>
<organism evidence="2 3">
    <name type="scientific">Alkalimonas amylolytica</name>
    <dbReference type="NCBI Taxonomy" id="152573"/>
    <lineage>
        <taxon>Bacteria</taxon>
        <taxon>Pseudomonadati</taxon>
        <taxon>Pseudomonadota</taxon>
        <taxon>Gammaproteobacteria</taxon>
        <taxon>Alkalimonas</taxon>
    </lineage>
</organism>
<dbReference type="Proteomes" id="UP000198773">
    <property type="component" value="Unassembled WGS sequence"/>
</dbReference>
<keyword evidence="2" id="KW-0808">Transferase</keyword>
<dbReference type="Pfam" id="PF01636">
    <property type="entry name" value="APH"/>
    <property type="match status" value="1"/>
</dbReference>
<protein>
    <submittedName>
        <fullName evidence="2">Phosphotransferase enzyme family protein</fullName>
    </submittedName>
</protein>
<feature type="domain" description="Aminoglycoside phosphotransferase" evidence="1">
    <location>
        <begin position="385"/>
        <end position="421"/>
    </location>
</feature>
<keyword evidence="3" id="KW-1185">Reference proteome</keyword>
<evidence type="ECO:0000313" key="2">
    <source>
        <dbReference type="EMBL" id="SEA58235.1"/>
    </source>
</evidence>
<dbReference type="EMBL" id="FNRM01000004">
    <property type="protein sequence ID" value="SEA58235.1"/>
    <property type="molecule type" value="Genomic_DNA"/>
</dbReference>
<dbReference type="AlphaFoldDB" id="A0A1H4CCR7"/>
<dbReference type="InterPro" id="IPR002575">
    <property type="entry name" value="Aminoglycoside_PTrfase"/>
</dbReference>
<evidence type="ECO:0000259" key="1">
    <source>
        <dbReference type="Pfam" id="PF01636"/>
    </source>
</evidence>
<evidence type="ECO:0000313" key="3">
    <source>
        <dbReference type="Proteomes" id="UP000198773"/>
    </source>
</evidence>
<accession>A0A1H4CCR7</accession>
<sequence>MQLPREVLPLLPVSVTTAAYCLSLKLQPGRVCGGNIKAYRSQQELEAWLTDTEERPQECVQSADFCNQVLRTEFTHTFICLDTLNPLATKGLASWLKRIKAAGGQLGRLVILRRLTNASLLRKVTETTLRRRLRKLMTSLLPDPELSLLRALSPAKSAANFSCYQYIAERVADGSIKRFLPIPPATQEGQRSLNKQLVDHAVFFAVWPSETTPSPLHKLMDNIPASQSEAGLELKQVLVSKKDKLIVFLEAKMPLIGKITLSERARADAQQNTAVLISLRHQTKLLTPVVLQENVIDGYFYSIETECSGQPLKTLKDAHMEQEVMLGVLNAFSRLSNDPSSQDAGPLIDAMLDKSYHQLEGLLSTAQLSVIKSYFQQNLSKHIIPCGVVHHDLSQSNVLFNAAEQPVAVIDWDESTLQAPLALNLLSYLFSRCSRQASNQRDAFAMVLNANTASSELSELTNQSYQLLQSPSALHPFWTRLHWLITLAHQVQFEGFTTRAHLSADAGKIVDEFFSIEANSGSLQIQADLSQTSILAN</sequence>
<dbReference type="InterPro" id="IPR011009">
    <property type="entry name" value="Kinase-like_dom_sf"/>
</dbReference>
<dbReference type="Gene3D" id="3.90.1200.10">
    <property type="match status" value="1"/>
</dbReference>
<dbReference type="SUPFAM" id="SSF56112">
    <property type="entry name" value="Protein kinase-like (PK-like)"/>
    <property type="match status" value="1"/>
</dbReference>
<name>A0A1H4CCR7_ALKAM</name>
<gene>
    <name evidence="2" type="ORF">SAMN04488051_104100</name>
</gene>
<proteinExistence type="predicted"/>
<dbReference type="GO" id="GO:0016740">
    <property type="term" value="F:transferase activity"/>
    <property type="evidence" value="ECO:0007669"/>
    <property type="project" value="UniProtKB-KW"/>
</dbReference>